<sequence length="47" mass="5433">METRSAPVSSLRCRKFAGSRRALLCPAHNPTLPIYSYKRRTWTLSPR</sequence>
<keyword evidence="2" id="KW-1185">Reference proteome</keyword>
<name>A0A453HGX2_AEGTS</name>
<protein>
    <submittedName>
        <fullName evidence="1">Uncharacterized protein</fullName>
    </submittedName>
</protein>
<reference evidence="2" key="2">
    <citation type="journal article" date="2017" name="Nat. Plants">
        <title>The Aegilops tauschii genome reveals multiple impacts of transposons.</title>
        <authorList>
            <person name="Zhao G."/>
            <person name="Zou C."/>
            <person name="Li K."/>
            <person name="Wang K."/>
            <person name="Li T."/>
            <person name="Gao L."/>
            <person name="Zhang X."/>
            <person name="Wang H."/>
            <person name="Yang Z."/>
            <person name="Liu X."/>
            <person name="Jiang W."/>
            <person name="Mao L."/>
            <person name="Kong X."/>
            <person name="Jiao Y."/>
            <person name="Jia J."/>
        </authorList>
    </citation>
    <scope>NUCLEOTIDE SEQUENCE [LARGE SCALE GENOMIC DNA]</scope>
    <source>
        <strain evidence="2">cv. AL8/78</strain>
    </source>
</reference>
<reference evidence="1" key="4">
    <citation type="submission" date="2019-03" db="UniProtKB">
        <authorList>
            <consortium name="EnsemblPlants"/>
        </authorList>
    </citation>
    <scope>IDENTIFICATION</scope>
</reference>
<reference evidence="1" key="5">
    <citation type="journal article" date="2021" name="G3 (Bethesda)">
        <title>Aegilops tauschii genome assembly Aet v5.0 features greater sequence contiguity and improved annotation.</title>
        <authorList>
            <person name="Wang L."/>
            <person name="Zhu T."/>
            <person name="Rodriguez J.C."/>
            <person name="Deal K.R."/>
            <person name="Dubcovsky J."/>
            <person name="McGuire P.E."/>
            <person name="Lux T."/>
            <person name="Spannagl M."/>
            <person name="Mayer K.F.X."/>
            <person name="Baldrich P."/>
            <person name="Meyers B.C."/>
            <person name="Huo N."/>
            <person name="Gu Y.Q."/>
            <person name="Zhou H."/>
            <person name="Devos K.M."/>
            <person name="Bennetzen J.L."/>
            <person name="Unver T."/>
            <person name="Budak H."/>
            <person name="Gulick P.J."/>
            <person name="Galiba G."/>
            <person name="Kalapos B."/>
            <person name="Nelson D.R."/>
            <person name="Li P."/>
            <person name="You F.M."/>
            <person name="Luo M.C."/>
            <person name="Dvorak J."/>
        </authorList>
    </citation>
    <scope>NUCLEOTIDE SEQUENCE [LARGE SCALE GENOMIC DNA]</scope>
    <source>
        <strain evidence="1">cv. AL8/78</strain>
    </source>
</reference>
<accession>A0A453HGX2</accession>
<evidence type="ECO:0000313" key="1">
    <source>
        <dbReference type="EnsemblPlants" id="AET4Gv20190500.76"/>
    </source>
</evidence>
<dbReference type="Proteomes" id="UP000015105">
    <property type="component" value="Chromosome 4D"/>
</dbReference>
<proteinExistence type="predicted"/>
<reference evidence="1" key="3">
    <citation type="journal article" date="2017" name="Nature">
        <title>Genome sequence of the progenitor of the wheat D genome Aegilops tauschii.</title>
        <authorList>
            <person name="Luo M.C."/>
            <person name="Gu Y.Q."/>
            <person name="Puiu D."/>
            <person name="Wang H."/>
            <person name="Twardziok S.O."/>
            <person name="Deal K.R."/>
            <person name="Huo N."/>
            <person name="Zhu T."/>
            <person name="Wang L."/>
            <person name="Wang Y."/>
            <person name="McGuire P.E."/>
            <person name="Liu S."/>
            <person name="Long H."/>
            <person name="Ramasamy R.K."/>
            <person name="Rodriguez J.C."/>
            <person name="Van S.L."/>
            <person name="Yuan L."/>
            <person name="Wang Z."/>
            <person name="Xia Z."/>
            <person name="Xiao L."/>
            <person name="Anderson O.D."/>
            <person name="Ouyang S."/>
            <person name="Liang Y."/>
            <person name="Zimin A.V."/>
            <person name="Pertea G."/>
            <person name="Qi P."/>
            <person name="Bennetzen J.L."/>
            <person name="Dai X."/>
            <person name="Dawson M.W."/>
            <person name="Muller H.G."/>
            <person name="Kugler K."/>
            <person name="Rivarola-Duarte L."/>
            <person name="Spannagl M."/>
            <person name="Mayer K.F.X."/>
            <person name="Lu F.H."/>
            <person name="Bevan M.W."/>
            <person name="Leroy P."/>
            <person name="Li P."/>
            <person name="You F.M."/>
            <person name="Sun Q."/>
            <person name="Liu Z."/>
            <person name="Lyons E."/>
            <person name="Wicker T."/>
            <person name="Salzberg S.L."/>
            <person name="Devos K.M."/>
            <person name="Dvorak J."/>
        </authorList>
    </citation>
    <scope>NUCLEOTIDE SEQUENCE [LARGE SCALE GENOMIC DNA]</scope>
    <source>
        <strain evidence="1">cv. AL8/78</strain>
    </source>
</reference>
<reference evidence="2" key="1">
    <citation type="journal article" date="2014" name="Science">
        <title>Ancient hybridizations among the ancestral genomes of bread wheat.</title>
        <authorList>
            <consortium name="International Wheat Genome Sequencing Consortium,"/>
            <person name="Marcussen T."/>
            <person name="Sandve S.R."/>
            <person name="Heier L."/>
            <person name="Spannagl M."/>
            <person name="Pfeifer M."/>
            <person name="Jakobsen K.S."/>
            <person name="Wulff B.B."/>
            <person name="Steuernagel B."/>
            <person name="Mayer K.F."/>
            <person name="Olsen O.A."/>
        </authorList>
    </citation>
    <scope>NUCLEOTIDE SEQUENCE [LARGE SCALE GENOMIC DNA]</scope>
    <source>
        <strain evidence="2">cv. AL8/78</strain>
    </source>
</reference>
<evidence type="ECO:0000313" key="2">
    <source>
        <dbReference type="Proteomes" id="UP000015105"/>
    </source>
</evidence>
<dbReference type="AlphaFoldDB" id="A0A453HGX2"/>
<dbReference type="Gramene" id="AET4Gv20190500.76">
    <property type="protein sequence ID" value="AET4Gv20190500.76"/>
    <property type="gene ID" value="AET4Gv20190500"/>
</dbReference>
<dbReference type="EnsemblPlants" id="AET4Gv20190500.76">
    <property type="protein sequence ID" value="AET4Gv20190500.76"/>
    <property type="gene ID" value="AET4Gv20190500"/>
</dbReference>
<organism evidence="1 2">
    <name type="scientific">Aegilops tauschii subsp. strangulata</name>
    <name type="common">Goatgrass</name>
    <dbReference type="NCBI Taxonomy" id="200361"/>
    <lineage>
        <taxon>Eukaryota</taxon>
        <taxon>Viridiplantae</taxon>
        <taxon>Streptophyta</taxon>
        <taxon>Embryophyta</taxon>
        <taxon>Tracheophyta</taxon>
        <taxon>Spermatophyta</taxon>
        <taxon>Magnoliopsida</taxon>
        <taxon>Liliopsida</taxon>
        <taxon>Poales</taxon>
        <taxon>Poaceae</taxon>
        <taxon>BOP clade</taxon>
        <taxon>Pooideae</taxon>
        <taxon>Triticodae</taxon>
        <taxon>Triticeae</taxon>
        <taxon>Triticinae</taxon>
        <taxon>Aegilops</taxon>
    </lineage>
</organism>